<dbReference type="Proteomes" id="UP000184020">
    <property type="component" value="Unassembled WGS sequence"/>
</dbReference>
<name>A0A1M5N622_9FLAO</name>
<feature type="transmembrane region" description="Helical" evidence="1">
    <location>
        <begin position="189"/>
        <end position="218"/>
    </location>
</feature>
<dbReference type="STRING" id="229205.SAMN05444372_110163"/>
<dbReference type="Pfam" id="PF26314">
    <property type="entry name" value="MptA_B_family"/>
    <property type="match status" value="1"/>
</dbReference>
<dbReference type="AlphaFoldDB" id="A0A1M5N622"/>
<keyword evidence="1" id="KW-0812">Transmembrane</keyword>
<keyword evidence="3" id="KW-1185">Reference proteome</keyword>
<feature type="transmembrane region" description="Helical" evidence="1">
    <location>
        <begin position="412"/>
        <end position="429"/>
    </location>
</feature>
<feature type="transmembrane region" description="Helical" evidence="1">
    <location>
        <begin position="262"/>
        <end position="280"/>
    </location>
</feature>
<organism evidence="2 3">
    <name type="scientific">Flavobacterium micromati</name>
    <dbReference type="NCBI Taxonomy" id="229205"/>
    <lineage>
        <taxon>Bacteria</taxon>
        <taxon>Pseudomonadati</taxon>
        <taxon>Bacteroidota</taxon>
        <taxon>Flavobacteriia</taxon>
        <taxon>Flavobacteriales</taxon>
        <taxon>Flavobacteriaceae</taxon>
        <taxon>Flavobacterium</taxon>
    </lineage>
</organism>
<protein>
    <recommendedName>
        <fullName evidence="4">Mannosyltransferase</fullName>
    </recommendedName>
</protein>
<evidence type="ECO:0000313" key="3">
    <source>
        <dbReference type="Proteomes" id="UP000184020"/>
    </source>
</evidence>
<feature type="transmembrane region" description="Helical" evidence="1">
    <location>
        <begin position="373"/>
        <end position="392"/>
    </location>
</feature>
<feature type="transmembrane region" description="Helical" evidence="1">
    <location>
        <begin position="140"/>
        <end position="169"/>
    </location>
</feature>
<evidence type="ECO:0008006" key="4">
    <source>
        <dbReference type="Google" id="ProtNLM"/>
    </source>
</evidence>
<feature type="transmembrane region" description="Helical" evidence="1">
    <location>
        <begin position="321"/>
        <end position="342"/>
    </location>
</feature>
<evidence type="ECO:0000313" key="2">
    <source>
        <dbReference type="EMBL" id="SHG84882.1"/>
    </source>
</evidence>
<feature type="transmembrane region" description="Helical" evidence="1">
    <location>
        <begin position="292"/>
        <end position="309"/>
    </location>
</feature>
<proteinExistence type="predicted"/>
<dbReference type="RefSeq" id="WP_073020667.1">
    <property type="nucleotide sequence ID" value="NZ_FQWF01000010.1"/>
</dbReference>
<feature type="transmembrane region" description="Helical" evidence="1">
    <location>
        <begin position="348"/>
        <end position="366"/>
    </location>
</feature>
<sequence length="452" mass="52798">MIQINNHTKLYTFCSVFTYVYLAHFLERKDFIALTIAVGLLFFFSYKIIQIQRDNFTFLIGIALLFRLLFVFSLPNLSQDYFRFIWDGNLILENINPYLQLPKDLINQSNFVIPNGRDLYDGMGSLSAGHYSNYPPVNQFLFAIAAFFSNQTILGSAIGMRLLIIAADFGTLYFGSKLLIRLGMEKHRIFWYVLNPLVLLELTGNLHFEGVMLFFLVWSMYLLNQNKWKLAAVILAFSISVKLLPLLLLPLFFRKLGWKKAISFYTIVIGVNVLLFLPFLSNELIQNYSATIGLWFTNFEFNASIYYVIRQIGFWIIGYNIIHITGKIIPVLIIIFIAFQSLNKNNKNTITFFNSMLLVLTVYFFASTTVHPWYVINLVLIAVFTSYKYPFLWSFTIILSYSAYSKTEFSENYWLIALEYSTVIFFLFYEKSKISRPGKRIYLNFFIAIRKF</sequence>
<reference evidence="3" key="1">
    <citation type="submission" date="2016-11" db="EMBL/GenBank/DDBJ databases">
        <authorList>
            <person name="Varghese N."/>
            <person name="Submissions S."/>
        </authorList>
    </citation>
    <scope>NUCLEOTIDE SEQUENCE [LARGE SCALE GENOMIC DNA]</scope>
    <source>
        <strain evidence="3">DSM 17659</strain>
    </source>
</reference>
<keyword evidence="1" id="KW-1133">Transmembrane helix</keyword>
<gene>
    <name evidence="2" type="ORF">SAMN05444372_110163</name>
</gene>
<keyword evidence="1" id="KW-0472">Membrane</keyword>
<dbReference type="EMBL" id="FQWF01000010">
    <property type="protein sequence ID" value="SHG84882.1"/>
    <property type="molecule type" value="Genomic_DNA"/>
</dbReference>
<evidence type="ECO:0000256" key="1">
    <source>
        <dbReference type="SAM" id="Phobius"/>
    </source>
</evidence>
<feature type="transmembrane region" description="Helical" evidence="1">
    <location>
        <begin position="230"/>
        <end position="253"/>
    </location>
</feature>
<dbReference type="GO" id="GO:0005886">
    <property type="term" value="C:plasma membrane"/>
    <property type="evidence" value="ECO:0007669"/>
    <property type="project" value="UniProtKB-SubCell"/>
</dbReference>
<feature type="transmembrane region" description="Helical" evidence="1">
    <location>
        <begin position="31"/>
        <end position="49"/>
    </location>
</feature>
<feature type="transmembrane region" description="Helical" evidence="1">
    <location>
        <begin position="56"/>
        <end position="74"/>
    </location>
</feature>
<dbReference type="GO" id="GO:0016758">
    <property type="term" value="F:hexosyltransferase activity"/>
    <property type="evidence" value="ECO:0007669"/>
    <property type="project" value="InterPro"/>
</dbReference>
<accession>A0A1M5N622</accession>